<evidence type="ECO:0000256" key="1">
    <source>
        <dbReference type="SAM" id="Phobius"/>
    </source>
</evidence>
<evidence type="ECO:0000313" key="3">
    <source>
        <dbReference type="Proteomes" id="UP000253977"/>
    </source>
</evidence>
<dbReference type="Proteomes" id="UP000253977">
    <property type="component" value="Unassembled WGS sequence"/>
</dbReference>
<name>A0A369TRD2_9RHOB</name>
<dbReference type="EMBL" id="QPMK01000003">
    <property type="protein sequence ID" value="RDD67462.1"/>
    <property type="molecule type" value="Genomic_DNA"/>
</dbReference>
<feature type="transmembrane region" description="Helical" evidence="1">
    <location>
        <begin position="163"/>
        <end position="187"/>
    </location>
</feature>
<keyword evidence="1" id="KW-0812">Transmembrane</keyword>
<feature type="transmembrane region" description="Helical" evidence="1">
    <location>
        <begin position="71"/>
        <end position="91"/>
    </location>
</feature>
<keyword evidence="1" id="KW-1133">Transmembrane helix</keyword>
<gene>
    <name evidence="2" type="ORF">DU478_07030</name>
</gene>
<reference evidence="2 3" key="1">
    <citation type="submission" date="2018-07" db="EMBL/GenBank/DDBJ databases">
        <title>Thalassococcus profundi sp. nov., a marine bacterium isolated from deep seawater of Okinawa Trough.</title>
        <authorList>
            <person name="Yu M."/>
        </authorList>
    </citation>
    <scope>NUCLEOTIDE SEQUENCE [LARGE SCALE GENOMIC DNA]</scope>
    <source>
        <strain evidence="2 3">WRAS1</strain>
    </source>
</reference>
<evidence type="ECO:0000313" key="2">
    <source>
        <dbReference type="EMBL" id="RDD67462.1"/>
    </source>
</evidence>
<keyword evidence="1" id="KW-0472">Membrane</keyword>
<feature type="transmembrane region" description="Helical" evidence="1">
    <location>
        <begin position="131"/>
        <end position="151"/>
    </location>
</feature>
<feature type="transmembrane region" description="Helical" evidence="1">
    <location>
        <begin position="103"/>
        <end position="125"/>
    </location>
</feature>
<proteinExistence type="predicted"/>
<protein>
    <submittedName>
        <fullName evidence="2">YIP1 family protein</fullName>
    </submittedName>
</protein>
<keyword evidence="3" id="KW-1185">Reference proteome</keyword>
<dbReference type="OrthoDB" id="7872013at2"/>
<accession>A0A369TRD2</accession>
<dbReference type="RefSeq" id="WP_114510211.1">
    <property type="nucleotide sequence ID" value="NZ_QPMK01000003.1"/>
</dbReference>
<dbReference type="AlphaFoldDB" id="A0A369TRD2"/>
<organism evidence="2 3">
    <name type="scientific">Thalassococcus profundi</name>
    <dbReference type="NCBI Taxonomy" id="2282382"/>
    <lineage>
        <taxon>Bacteria</taxon>
        <taxon>Pseudomonadati</taxon>
        <taxon>Pseudomonadota</taxon>
        <taxon>Alphaproteobacteria</taxon>
        <taxon>Rhodobacterales</taxon>
        <taxon>Roseobacteraceae</taxon>
        <taxon>Thalassococcus</taxon>
    </lineage>
</organism>
<comment type="caution">
    <text evidence="2">The sequence shown here is derived from an EMBL/GenBank/DDBJ whole genome shotgun (WGS) entry which is preliminary data.</text>
</comment>
<feature type="transmembrane region" description="Helical" evidence="1">
    <location>
        <begin position="33"/>
        <end position="51"/>
    </location>
</feature>
<sequence length="196" mass="20465">MTFAGFLRLAWQTVLAPRDVARLLLSLRLGHEALLLALALVLVLNTLIFTVSVQVSPPDPALTSLLGNPVIFMLLMGGTLGVTAIAITWTGRALGGVARIEDIGLLLIWLQALRMLVQLAVVALALVNESLAGLLVVGAAVLGVWILVQFIDEAHGFAALGKAALVLLLGVTGLVLGLSFFLTLIGATTMGLNTNV</sequence>